<evidence type="ECO:0000313" key="2">
    <source>
        <dbReference type="EMBL" id="MDO7842424.1"/>
    </source>
</evidence>
<dbReference type="Proteomes" id="UP001176468">
    <property type="component" value="Unassembled WGS sequence"/>
</dbReference>
<dbReference type="Pfam" id="PF03473">
    <property type="entry name" value="MOSC"/>
    <property type="match status" value="1"/>
</dbReference>
<comment type="caution">
    <text evidence="2">The sequence shown here is derived from an EMBL/GenBank/DDBJ whole genome shotgun (WGS) entry which is preliminary data.</text>
</comment>
<dbReference type="InterPro" id="IPR005302">
    <property type="entry name" value="MoCF_Sase_C"/>
</dbReference>
<evidence type="ECO:0000313" key="3">
    <source>
        <dbReference type="Proteomes" id="UP001176468"/>
    </source>
</evidence>
<protein>
    <submittedName>
        <fullName evidence="2">MOSC domain-containing protein</fullName>
    </submittedName>
</protein>
<sequence length="217" mass="23876">MTEVAVLALLAGKVRPFARGEGSAIAKTVLAGRVRIGTLGIAGDEQADPIHHGGRDKALHHYPRDHYARWRQALPDQPLLDAAGAFGENISTTGLTESDVCIGDRFRLGTALIEVSQARQPCWKQGERLQSAKVPRTIVREGLSGWYYRVLEEGEGEAGDSLTLIDRPLPDWSARRVFDLLVGGRHDQDPGALPALAAMEPLFPGWRQWAQMLIDRR</sequence>
<dbReference type="PANTHER" id="PTHR30212:SF2">
    <property type="entry name" value="PROTEIN YIIM"/>
    <property type="match status" value="1"/>
</dbReference>
<reference evidence="2" key="1">
    <citation type="submission" date="2023-07" db="EMBL/GenBank/DDBJ databases">
        <authorList>
            <person name="Kim M.K."/>
        </authorList>
    </citation>
    <scope>NUCLEOTIDE SEQUENCE</scope>
    <source>
        <strain evidence="2">CA1-15</strain>
    </source>
</reference>
<proteinExistence type="predicted"/>
<dbReference type="InterPro" id="IPR011037">
    <property type="entry name" value="Pyrv_Knase-like_insert_dom_sf"/>
</dbReference>
<organism evidence="2 3">
    <name type="scientific">Sphingomonas immobilis</name>
    <dbReference type="NCBI Taxonomy" id="3063997"/>
    <lineage>
        <taxon>Bacteria</taxon>
        <taxon>Pseudomonadati</taxon>
        <taxon>Pseudomonadota</taxon>
        <taxon>Alphaproteobacteria</taxon>
        <taxon>Sphingomonadales</taxon>
        <taxon>Sphingomonadaceae</taxon>
        <taxon>Sphingomonas</taxon>
    </lineage>
</organism>
<keyword evidence="3" id="KW-1185">Reference proteome</keyword>
<evidence type="ECO:0000259" key="1">
    <source>
        <dbReference type="PROSITE" id="PS51340"/>
    </source>
</evidence>
<name>A0ABT8ZXZ3_9SPHN</name>
<gene>
    <name evidence="2" type="ORF">Q5H94_08795</name>
</gene>
<dbReference type="SUPFAM" id="SSF50800">
    <property type="entry name" value="PK beta-barrel domain-like"/>
    <property type="match status" value="1"/>
</dbReference>
<dbReference type="Gene3D" id="2.40.33.20">
    <property type="entry name" value="PK beta-barrel domain-like"/>
    <property type="match status" value="1"/>
</dbReference>
<dbReference type="PROSITE" id="PS51340">
    <property type="entry name" value="MOSC"/>
    <property type="match status" value="1"/>
</dbReference>
<dbReference type="PANTHER" id="PTHR30212">
    <property type="entry name" value="PROTEIN YIIM"/>
    <property type="match status" value="1"/>
</dbReference>
<dbReference type="InterPro" id="IPR052353">
    <property type="entry name" value="Benzoxazolinone_Detox_Enz"/>
</dbReference>
<accession>A0ABT8ZXZ3</accession>
<dbReference type="EMBL" id="JAUQSZ010000005">
    <property type="protein sequence ID" value="MDO7842424.1"/>
    <property type="molecule type" value="Genomic_DNA"/>
</dbReference>
<feature type="domain" description="MOSC" evidence="1">
    <location>
        <begin position="28"/>
        <end position="165"/>
    </location>
</feature>